<dbReference type="Gene3D" id="6.10.340.10">
    <property type="match status" value="1"/>
</dbReference>
<dbReference type="GO" id="GO:0000155">
    <property type="term" value="F:phosphorelay sensor kinase activity"/>
    <property type="evidence" value="ECO:0007669"/>
    <property type="project" value="InterPro"/>
</dbReference>
<keyword evidence="15" id="KW-1185">Reference proteome</keyword>
<evidence type="ECO:0000313" key="15">
    <source>
        <dbReference type="Proteomes" id="UP000282076"/>
    </source>
</evidence>
<keyword evidence="6" id="KW-0547">Nucleotide-binding</keyword>
<evidence type="ECO:0000256" key="3">
    <source>
        <dbReference type="ARBA" id="ARBA00022553"/>
    </source>
</evidence>
<evidence type="ECO:0000256" key="10">
    <source>
        <dbReference type="ARBA" id="ARBA00023012"/>
    </source>
</evidence>
<keyword evidence="8" id="KW-0067">ATP-binding</keyword>
<feature type="domain" description="HAMP" evidence="13">
    <location>
        <begin position="322"/>
        <end position="374"/>
    </location>
</feature>
<keyword evidence="11 12" id="KW-0472">Membrane</keyword>
<evidence type="ECO:0000256" key="5">
    <source>
        <dbReference type="ARBA" id="ARBA00022692"/>
    </source>
</evidence>
<keyword evidence="7 14" id="KW-0418">Kinase</keyword>
<dbReference type="Pfam" id="PF06580">
    <property type="entry name" value="His_kinase"/>
    <property type="match status" value="1"/>
</dbReference>
<name>A0A494XP49_9BACL</name>
<dbReference type="AlphaFoldDB" id="A0A494XP49"/>
<dbReference type="PANTHER" id="PTHR34220:SF11">
    <property type="entry name" value="SENSOR PROTEIN KINASE HPTS"/>
    <property type="match status" value="1"/>
</dbReference>
<dbReference type="InterPro" id="IPR003660">
    <property type="entry name" value="HAMP_dom"/>
</dbReference>
<evidence type="ECO:0000313" key="14">
    <source>
        <dbReference type="EMBL" id="RKP51511.1"/>
    </source>
</evidence>
<dbReference type="GO" id="GO:0005886">
    <property type="term" value="C:plasma membrane"/>
    <property type="evidence" value="ECO:0007669"/>
    <property type="project" value="UniProtKB-SubCell"/>
</dbReference>
<comment type="caution">
    <text evidence="14">The sequence shown here is derived from an EMBL/GenBank/DDBJ whole genome shotgun (WGS) entry which is preliminary data.</text>
</comment>
<evidence type="ECO:0000256" key="9">
    <source>
        <dbReference type="ARBA" id="ARBA00022989"/>
    </source>
</evidence>
<dbReference type="EMBL" id="RBZM01000007">
    <property type="protein sequence ID" value="RKP51511.1"/>
    <property type="molecule type" value="Genomic_DNA"/>
</dbReference>
<dbReference type="InterPro" id="IPR050640">
    <property type="entry name" value="Bact_2-comp_sensor_kinase"/>
</dbReference>
<dbReference type="OrthoDB" id="9776552at2"/>
<evidence type="ECO:0000259" key="13">
    <source>
        <dbReference type="PROSITE" id="PS50885"/>
    </source>
</evidence>
<proteinExistence type="predicted"/>
<dbReference type="SMART" id="SM00304">
    <property type="entry name" value="HAMP"/>
    <property type="match status" value="1"/>
</dbReference>
<accession>A0A494XP49</accession>
<evidence type="ECO:0000256" key="4">
    <source>
        <dbReference type="ARBA" id="ARBA00022679"/>
    </source>
</evidence>
<dbReference type="InterPro" id="IPR036890">
    <property type="entry name" value="HATPase_C_sf"/>
</dbReference>
<dbReference type="Pfam" id="PF02518">
    <property type="entry name" value="HATPase_c"/>
    <property type="match status" value="1"/>
</dbReference>
<dbReference type="InterPro" id="IPR003594">
    <property type="entry name" value="HATPase_dom"/>
</dbReference>
<evidence type="ECO:0000256" key="6">
    <source>
        <dbReference type="ARBA" id="ARBA00022741"/>
    </source>
</evidence>
<dbReference type="SUPFAM" id="SSF158472">
    <property type="entry name" value="HAMP domain-like"/>
    <property type="match status" value="1"/>
</dbReference>
<sequence length="599" mass="67132">MRLLMTSVRYKLIALMLISIVIPIVVSIIVTHEYTKESVKKRSIVENTRLLSEGQTNISNFLSVVNNASLILYSNKALDNILLNGVADNNDLSYVYTALQLVSKSTNNIYQVYLHLDQGQSNSFLMYSDNFAYGQAPSPLDVTGIAPYAAKTVPTHWSDSYGVQQIRPNTPELVFSIYRPLYKVPTQERIGLLAIDVQVDALRKLSAQLYDPAHEDLYIVDGDGSIIYASNELEIGQHPDQAWIDGIVTGTAVSGSMEKAESGYDGIILYDKIQLPYLDWTIVKRIPSPYLYLQASKLTMINTAVAVLCLSVATAAVLIVSIRFTNPIKQLIRSINKIQSGQLDEPIDIVRNDEFGILAKRFRTMMGTINDLIFREYKLNLANKTTQLKMLQAQINPHFINNALQSIGASALDNDAPEVYGLVSSLGQMMHYSMNTKQTIVPLSQELDYVNHYLLLQQQRFEEKLKIEYALEEGAGSVQIPKMIIQPLVENYFKHGFHKSHNTGLLRIATQTESGKLRIVVEDNGVGMTEARLAAVQCDLSDVRQESAESGDHIGLMNVMYRLHLYYGDQAVLELERNIPRGLKITMIVPILHQEETTP</sequence>
<evidence type="ECO:0000256" key="8">
    <source>
        <dbReference type="ARBA" id="ARBA00022840"/>
    </source>
</evidence>
<keyword evidence="10" id="KW-0902">Two-component regulatory system</keyword>
<dbReference type="Gene3D" id="3.30.565.10">
    <property type="entry name" value="Histidine kinase-like ATPase, C-terminal domain"/>
    <property type="match status" value="1"/>
</dbReference>
<evidence type="ECO:0000256" key="7">
    <source>
        <dbReference type="ARBA" id="ARBA00022777"/>
    </source>
</evidence>
<keyword evidence="5 12" id="KW-0812">Transmembrane</keyword>
<feature type="transmembrane region" description="Helical" evidence="12">
    <location>
        <begin position="304"/>
        <end position="324"/>
    </location>
</feature>
<evidence type="ECO:0000256" key="11">
    <source>
        <dbReference type="ARBA" id="ARBA00023136"/>
    </source>
</evidence>
<evidence type="ECO:0000256" key="2">
    <source>
        <dbReference type="ARBA" id="ARBA00022475"/>
    </source>
</evidence>
<dbReference type="GO" id="GO:0005524">
    <property type="term" value="F:ATP binding"/>
    <property type="evidence" value="ECO:0007669"/>
    <property type="project" value="UniProtKB-KW"/>
</dbReference>
<keyword evidence="4" id="KW-0808">Transferase</keyword>
<keyword evidence="2" id="KW-1003">Cell membrane</keyword>
<dbReference type="CDD" id="cd06225">
    <property type="entry name" value="HAMP"/>
    <property type="match status" value="1"/>
</dbReference>
<dbReference type="PROSITE" id="PS50885">
    <property type="entry name" value="HAMP"/>
    <property type="match status" value="1"/>
</dbReference>
<dbReference type="Pfam" id="PF00672">
    <property type="entry name" value="HAMP"/>
    <property type="match status" value="1"/>
</dbReference>
<dbReference type="PANTHER" id="PTHR34220">
    <property type="entry name" value="SENSOR HISTIDINE KINASE YPDA"/>
    <property type="match status" value="1"/>
</dbReference>
<protein>
    <submittedName>
        <fullName evidence="14">Sensor histidine kinase</fullName>
    </submittedName>
</protein>
<comment type="subcellular location">
    <subcellularLocation>
        <location evidence="1">Cell membrane</location>
        <topology evidence="1">Multi-pass membrane protein</topology>
    </subcellularLocation>
</comment>
<keyword evidence="9 12" id="KW-1133">Transmembrane helix</keyword>
<dbReference type="RefSeq" id="WP_120978210.1">
    <property type="nucleotide sequence ID" value="NZ_RBZM01000007.1"/>
</dbReference>
<feature type="transmembrane region" description="Helical" evidence="12">
    <location>
        <begin position="12"/>
        <end position="30"/>
    </location>
</feature>
<evidence type="ECO:0000256" key="12">
    <source>
        <dbReference type="SAM" id="Phobius"/>
    </source>
</evidence>
<keyword evidence="3" id="KW-0597">Phosphoprotein</keyword>
<organism evidence="14 15">
    <name type="scientific">Cohnella endophytica</name>
    <dbReference type="NCBI Taxonomy" id="2419778"/>
    <lineage>
        <taxon>Bacteria</taxon>
        <taxon>Bacillati</taxon>
        <taxon>Bacillota</taxon>
        <taxon>Bacilli</taxon>
        <taxon>Bacillales</taxon>
        <taxon>Paenibacillaceae</taxon>
        <taxon>Cohnella</taxon>
    </lineage>
</organism>
<gene>
    <name evidence="14" type="ORF">D7Z26_17135</name>
</gene>
<reference evidence="14 15" key="1">
    <citation type="submission" date="2018-10" db="EMBL/GenBank/DDBJ databases">
        <title>Cohnella sp. M2MS4P-1, whole genome shotgun sequence.</title>
        <authorList>
            <person name="Tuo L."/>
        </authorList>
    </citation>
    <scope>NUCLEOTIDE SEQUENCE [LARGE SCALE GENOMIC DNA]</scope>
    <source>
        <strain evidence="14 15">M2MS4P-1</strain>
    </source>
</reference>
<dbReference type="SUPFAM" id="SSF55874">
    <property type="entry name" value="ATPase domain of HSP90 chaperone/DNA topoisomerase II/histidine kinase"/>
    <property type="match status" value="1"/>
</dbReference>
<dbReference type="InterPro" id="IPR010559">
    <property type="entry name" value="Sig_transdc_His_kin_internal"/>
</dbReference>
<dbReference type="Proteomes" id="UP000282076">
    <property type="component" value="Unassembled WGS sequence"/>
</dbReference>
<evidence type="ECO:0000256" key="1">
    <source>
        <dbReference type="ARBA" id="ARBA00004651"/>
    </source>
</evidence>